<evidence type="ECO:0000256" key="7">
    <source>
        <dbReference type="ARBA" id="ARBA00023065"/>
    </source>
</evidence>
<dbReference type="GO" id="GO:0015276">
    <property type="term" value="F:ligand-gated monoatomic ion channel activity"/>
    <property type="evidence" value="ECO:0007669"/>
    <property type="project" value="InterPro"/>
</dbReference>
<dbReference type="SMART" id="SM00079">
    <property type="entry name" value="PBPe"/>
    <property type="match status" value="1"/>
</dbReference>
<evidence type="ECO:0000256" key="3">
    <source>
        <dbReference type="ARBA" id="ARBA00022448"/>
    </source>
</evidence>
<dbReference type="SUPFAM" id="SSF53850">
    <property type="entry name" value="Periplasmic binding protein-like II"/>
    <property type="match status" value="1"/>
</dbReference>
<evidence type="ECO:0000256" key="1">
    <source>
        <dbReference type="ARBA" id="ARBA00004651"/>
    </source>
</evidence>
<dbReference type="AlphaFoldDB" id="A0A6A4VJC4"/>
<name>A0A6A4VJC4_AMPAM</name>
<evidence type="ECO:0000259" key="15">
    <source>
        <dbReference type="SMART" id="SM00918"/>
    </source>
</evidence>
<dbReference type="Gene3D" id="1.10.287.70">
    <property type="match status" value="1"/>
</dbReference>
<reference evidence="16 17" key="1">
    <citation type="submission" date="2019-07" db="EMBL/GenBank/DDBJ databases">
        <title>Draft genome assembly of a fouling barnacle, Amphibalanus amphitrite (Darwin, 1854): The first reference genome for Thecostraca.</title>
        <authorList>
            <person name="Kim W."/>
        </authorList>
    </citation>
    <scope>NUCLEOTIDE SEQUENCE [LARGE SCALE GENOMIC DNA]</scope>
    <source>
        <strain evidence="16">SNU_AA5</strain>
        <tissue evidence="16">Soma without cirri and trophi</tissue>
    </source>
</reference>
<dbReference type="Pfam" id="PF10613">
    <property type="entry name" value="Lig_chan-Glu_bd"/>
    <property type="match status" value="1"/>
</dbReference>
<evidence type="ECO:0000256" key="6">
    <source>
        <dbReference type="ARBA" id="ARBA00022989"/>
    </source>
</evidence>
<keyword evidence="3" id="KW-0813">Transport</keyword>
<feature type="transmembrane region" description="Helical" evidence="13">
    <location>
        <begin position="437"/>
        <end position="458"/>
    </location>
</feature>
<dbReference type="InterPro" id="IPR019594">
    <property type="entry name" value="Glu/Gly-bd"/>
</dbReference>
<comment type="caution">
    <text evidence="16">The sequence shown here is derived from an EMBL/GenBank/DDBJ whole genome shotgun (WGS) entry which is preliminary data.</text>
</comment>
<evidence type="ECO:0000313" key="16">
    <source>
        <dbReference type="EMBL" id="KAF0291430.1"/>
    </source>
</evidence>
<dbReference type="PANTHER" id="PTHR42643:SF24">
    <property type="entry name" value="IONOTROPIC RECEPTOR 60A"/>
    <property type="match status" value="1"/>
</dbReference>
<feature type="domain" description="Ionotropic glutamate receptor C-terminal" evidence="14">
    <location>
        <begin position="43"/>
        <end position="415"/>
    </location>
</feature>
<feature type="transmembrane region" description="Helical" evidence="13">
    <location>
        <begin position="217"/>
        <end position="238"/>
    </location>
</feature>
<evidence type="ECO:0000256" key="8">
    <source>
        <dbReference type="ARBA" id="ARBA00023136"/>
    </source>
</evidence>
<organism evidence="16 17">
    <name type="scientific">Amphibalanus amphitrite</name>
    <name type="common">Striped barnacle</name>
    <name type="synonym">Balanus amphitrite</name>
    <dbReference type="NCBI Taxonomy" id="1232801"/>
    <lineage>
        <taxon>Eukaryota</taxon>
        <taxon>Metazoa</taxon>
        <taxon>Ecdysozoa</taxon>
        <taxon>Arthropoda</taxon>
        <taxon>Crustacea</taxon>
        <taxon>Multicrustacea</taxon>
        <taxon>Cirripedia</taxon>
        <taxon>Thoracica</taxon>
        <taxon>Thoracicalcarea</taxon>
        <taxon>Balanomorpha</taxon>
        <taxon>Balanoidea</taxon>
        <taxon>Balanidae</taxon>
        <taxon>Amphibalaninae</taxon>
        <taxon>Amphibalanus</taxon>
    </lineage>
</organism>
<proteinExistence type="inferred from homology"/>
<evidence type="ECO:0000256" key="10">
    <source>
        <dbReference type="ARBA" id="ARBA00023180"/>
    </source>
</evidence>
<keyword evidence="5 13" id="KW-0812">Transmembrane</keyword>
<dbReference type="InterPro" id="IPR001320">
    <property type="entry name" value="Iontro_rcpt_C"/>
</dbReference>
<evidence type="ECO:0000256" key="11">
    <source>
        <dbReference type="ARBA" id="ARBA00023286"/>
    </source>
</evidence>
<evidence type="ECO:0000313" key="17">
    <source>
        <dbReference type="Proteomes" id="UP000440578"/>
    </source>
</evidence>
<evidence type="ECO:0000256" key="12">
    <source>
        <dbReference type="ARBA" id="ARBA00023303"/>
    </source>
</evidence>
<feature type="domain" description="Ionotropic glutamate receptor L-glutamate and glycine-binding" evidence="15">
    <location>
        <begin position="53"/>
        <end position="115"/>
    </location>
</feature>
<dbReference type="InterPro" id="IPR052192">
    <property type="entry name" value="Insect_Ionotropic_Sensory_Rcpt"/>
</dbReference>
<feature type="transmembrane region" description="Helical" evidence="13">
    <location>
        <begin position="176"/>
        <end position="196"/>
    </location>
</feature>
<dbReference type="GO" id="GO:0050906">
    <property type="term" value="P:detection of stimulus involved in sensory perception"/>
    <property type="evidence" value="ECO:0007669"/>
    <property type="project" value="UniProtKB-ARBA"/>
</dbReference>
<keyword evidence="6 13" id="KW-1133">Transmembrane helix</keyword>
<keyword evidence="17" id="KW-1185">Reference proteome</keyword>
<dbReference type="Gene3D" id="3.40.190.10">
    <property type="entry name" value="Periplasmic binding protein-like II"/>
    <property type="match status" value="1"/>
</dbReference>
<dbReference type="SMART" id="SM00918">
    <property type="entry name" value="Lig_chan-Glu_bd"/>
    <property type="match status" value="1"/>
</dbReference>
<keyword evidence="11" id="KW-1071">Ligand-gated ion channel</keyword>
<evidence type="ECO:0000259" key="14">
    <source>
        <dbReference type="SMART" id="SM00079"/>
    </source>
</evidence>
<dbReference type="EMBL" id="VIIS01001881">
    <property type="protein sequence ID" value="KAF0291430.1"/>
    <property type="molecule type" value="Genomic_DNA"/>
</dbReference>
<comment type="subcellular location">
    <subcellularLocation>
        <location evidence="1">Cell membrane</location>
        <topology evidence="1">Multi-pass membrane protein</topology>
    </subcellularLocation>
</comment>
<dbReference type="Proteomes" id="UP000440578">
    <property type="component" value="Unassembled WGS sequence"/>
</dbReference>
<keyword evidence="12" id="KW-0407">Ion channel</keyword>
<evidence type="ECO:0000256" key="5">
    <source>
        <dbReference type="ARBA" id="ARBA00022692"/>
    </source>
</evidence>
<feature type="transmembrane region" description="Helical" evidence="13">
    <location>
        <begin position="250"/>
        <end position="272"/>
    </location>
</feature>
<evidence type="ECO:0000256" key="9">
    <source>
        <dbReference type="ARBA" id="ARBA00023170"/>
    </source>
</evidence>
<sequence>MPGETLHQQKELTMSSAGSLRQAGVPWSLKLPDSPENLTSQDPLRVVAFDDPPYVSVHRRPDGSVSFSGYLFQLWQIIADELDLSYQLVAIPQDSGYGSMDENGTWTGMVGELTYGRADLALTWLNGRPDRASVVDLIDAVPVERERYTFYLRQGARLVPQVTPTMLSSIFRPLHLHVWLLLLAALLVLAAALRLSSRYDGESSGPTVEDRRAREHLGWGSCLFSVFMSMVGQGWSVTPRSNSGRVVTSVTWMLGMLINISYTANLISHLAVTTVDRPISSLQEFAEQPDWLLAVEAGTGIINDWKSSDSALEQGLFRRVISGEGLLRLDGTRESASRAIQPRVLAYIDLHRLTYALGSEACAVVPLLDRMPSYRSTYLAMAKGRPRLKRAINRVMLRMDQSGTLDRLKSMWLRAGRGTCQPSGGVKALAFGDMLPVLLLIPIAVFFSAVIVVLEVIWHKRCCAPLRNVRDFHGPS</sequence>
<dbReference type="Pfam" id="PF00060">
    <property type="entry name" value="Lig_chan"/>
    <property type="match status" value="1"/>
</dbReference>
<comment type="similarity">
    <text evidence="2">Belongs to the glutamate-gated ion channel (TC 1.A.10.1) family.</text>
</comment>
<evidence type="ECO:0000256" key="2">
    <source>
        <dbReference type="ARBA" id="ARBA00008685"/>
    </source>
</evidence>
<keyword evidence="4" id="KW-1003">Cell membrane</keyword>
<keyword evidence="9 16" id="KW-0675">Receptor</keyword>
<dbReference type="OrthoDB" id="6355526at2759"/>
<dbReference type="GO" id="GO:0005886">
    <property type="term" value="C:plasma membrane"/>
    <property type="evidence" value="ECO:0007669"/>
    <property type="project" value="UniProtKB-SubCell"/>
</dbReference>
<keyword evidence="10" id="KW-0325">Glycoprotein</keyword>
<dbReference type="PANTHER" id="PTHR42643">
    <property type="entry name" value="IONOTROPIC RECEPTOR 20A-RELATED"/>
    <property type="match status" value="1"/>
</dbReference>
<evidence type="ECO:0000256" key="13">
    <source>
        <dbReference type="SAM" id="Phobius"/>
    </source>
</evidence>
<accession>A0A6A4VJC4</accession>
<evidence type="ECO:0000256" key="4">
    <source>
        <dbReference type="ARBA" id="ARBA00022475"/>
    </source>
</evidence>
<keyword evidence="7" id="KW-0406">Ion transport</keyword>
<protein>
    <submittedName>
        <fullName evidence="16">Glutamate receptor 1</fullName>
    </submittedName>
</protein>
<gene>
    <name evidence="16" type="primary">Gria1_0</name>
    <name evidence="16" type="ORF">FJT64_010438</name>
</gene>
<keyword evidence="8 13" id="KW-0472">Membrane</keyword>
<dbReference type="SUPFAM" id="SSF81324">
    <property type="entry name" value="Voltage-gated potassium channels"/>
    <property type="match status" value="1"/>
</dbReference>